<dbReference type="EMBL" id="CWGJ01000025">
    <property type="protein sequence ID" value="CRX39135.1"/>
    <property type="molecule type" value="Genomic_DNA"/>
</dbReference>
<evidence type="ECO:0000313" key="4">
    <source>
        <dbReference type="EMBL" id="CRX39135.1"/>
    </source>
</evidence>
<dbReference type="Pfam" id="PF01725">
    <property type="entry name" value="Ham1p_like"/>
    <property type="match status" value="1"/>
</dbReference>
<comment type="similarity">
    <text evidence="1">Belongs to the HAM1 NTPase family.</text>
</comment>
<dbReference type="GO" id="GO:0047429">
    <property type="term" value="F:nucleoside triphosphate diphosphatase activity"/>
    <property type="evidence" value="ECO:0007669"/>
    <property type="project" value="InterPro"/>
</dbReference>
<keyword evidence="2 4" id="KW-0378">Hydrolase</keyword>
<evidence type="ECO:0000313" key="5">
    <source>
        <dbReference type="Proteomes" id="UP000220251"/>
    </source>
</evidence>
<gene>
    <name evidence="4" type="ORF">ELAC_1810</name>
</gene>
<dbReference type="InterPro" id="IPR002637">
    <property type="entry name" value="RdgB/HAM1"/>
</dbReference>
<dbReference type="Gene3D" id="3.90.950.10">
    <property type="match status" value="1"/>
</dbReference>
<dbReference type="GO" id="GO:0009143">
    <property type="term" value="P:nucleoside triphosphate catabolic process"/>
    <property type="evidence" value="ECO:0007669"/>
    <property type="project" value="InterPro"/>
</dbReference>
<accession>A0A0H5E745</accession>
<keyword evidence="3" id="KW-0546">Nucleotide metabolism</keyword>
<protein>
    <submittedName>
        <fullName evidence="4">Putative nucleoside-triphosphatase</fullName>
        <ecNumber evidence="4">3.6.1.15</ecNumber>
    </submittedName>
</protein>
<evidence type="ECO:0000256" key="1">
    <source>
        <dbReference type="ARBA" id="ARBA00008023"/>
    </source>
</evidence>
<dbReference type="EC" id="3.6.1.15" evidence="4"/>
<organism evidence="4 5">
    <name type="scientific">Estrella lausannensis</name>
    <dbReference type="NCBI Taxonomy" id="483423"/>
    <lineage>
        <taxon>Bacteria</taxon>
        <taxon>Pseudomonadati</taxon>
        <taxon>Chlamydiota</taxon>
        <taxon>Chlamydiia</taxon>
        <taxon>Parachlamydiales</taxon>
        <taxon>Candidatus Criblamydiaceae</taxon>
        <taxon>Estrella</taxon>
    </lineage>
</organism>
<dbReference type="SUPFAM" id="SSF52972">
    <property type="entry name" value="ITPase-like"/>
    <property type="match status" value="1"/>
</dbReference>
<evidence type="ECO:0000256" key="2">
    <source>
        <dbReference type="ARBA" id="ARBA00022801"/>
    </source>
</evidence>
<dbReference type="GO" id="GO:0005737">
    <property type="term" value="C:cytoplasm"/>
    <property type="evidence" value="ECO:0007669"/>
    <property type="project" value="TreeGrafter"/>
</dbReference>
<dbReference type="PANTHER" id="PTHR11067:SF9">
    <property type="entry name" value="INOSINE TRIPHOSPHATE PYROPHOSPHATASE"/>
    <property type="match status" value="1"/>
</dbReference>
<dbReference type="GO" id="GO:0009117">
    <property type="term" value="P:nucleotide metabolic process"/>
    <property type="evidence" value="ECO:0007669"/>
    <property type="project" value="UniProtKB-KW"/>
</dbReference>
<dbReference type="GO" id="GO:0017111">
    <property type="term" value="F:ribonucleoside triphosphate phosphatase activity"/>
    <property type="evidence" value="ECO:0007669"/>
    <property type="project" value="UniProtKB-EC"/>
</dbReference>
<sequence length="177" mass="19663">MKQFRLNTSNQGKFKEFERLFAAFGISLEATHIDLKEIAADPLSVIVHKASVAGERVIVDDTSLDVEGEAVGVYVRSMLDELPRFIGKRVHWRVLLAYREENQVFVFAGELAGVVVSRRGSSGFGFDPYFLPEGEELTLAESKPDSLNARAMAVKALMQGKPFKVLPANTSWDGSWQ</sequence>
<proteinExistence type="inferred from homology"/>
<dbReference type="Proteomes" id="UP000220251">
    <property type="component" value="Unassembled WGS sequence"/>
</dbReference>
<evidence type="ECO:0000256" key="3">
    <source>
        <dbReference type="ARBA" id="ARBA00023080"/>
    </source>
</evidence>
<keyword evidence="5" id="KW-1185">Reference proteome</keyword>
<dbReference type="AlphaFoldDB" id="A0A0H5E745"/>
<name>A0A0H5E745_9BACT</name>
<dbReference type="OrthoDB" id="9807456at2"/>
<reference evidence="5" key="1">
    <citation type="submission" date="2015-06" db="EMBL/GenBank/DDBJ databases">
        <authorList>
            <person name="Bertelli C."/>
        </authorList>
    </citation>
    <scope>NUCLEOTIDE SEQUENCE [LARGE SCALE GENOMIC DNA]</scope>
    <source>
        <strain evidence="5">CRIB-30</strain>
    </source>
</reference>
<dbReference type="RefSeq" id="WP_098038985.1">
    <property type="nucleotide sequence ID" value="NZ_CWGJ01000025.1"/>
</dbReference>
<dbReference type="InterPro" id="IPR029001">
    <property type="entry name" value="ITPase-like_fam"/>
</dbReference>
<dbReference type="PANTHER" id="PTHR11067">
    <property type="entry name" value="INOSINE TRIPHOSPHATE PYROPHOSPHATASE/HAM1 PROTEIN"/>
    <property type="match status" value="1"/>
</dbReference>